<dbReference type="AlphaFoldDB" id="D1PNA7"/>
<evidence type="ECO:0000313" key="1">
    <source>
        <dbReference type="EMBL" id="EFB76042.1"/>
    </source>
</evidence>
<dbReference type="RefSeq" id="WP_007047202.1">
    <property type="nucleotide sequence ID" value="NZ_GG704769.1"/>
</dbReference>
<sequence length="100" mass="11885">MRNYISRRFSAEEMEEIRKDLFRAKGNAAVVAQLHACKVAAQQRAWYEANRDKVAAQQRAWYEANRDKVAAQQRAYREANRDKVAEYNRKYYAKRKKVVL</sequence>
<proteinExistence type="predicted"/>
<dbReference type="OrthoDB" id="55858at541000"/>
<dbReference type="STRING" id="411471.SUBVAR_05826"/>
<organism evidence="1 2">
    <name type="scientific">Subdoligranulum variabile DSM 15176</name>
    <dbReference type="NCBI Taxonomy" id="411471"/>
    <lineage>
        <taxon>Bacteria</taxon>
        <taxon>Bacillati</taxon>
        <taxon>Bacillota</taxon>
        <taxon>Clostridia</taxon>
        <taxon>Eubacteriales</taxon>
        <taxon>Oscillospiraceae</taxon>
        <taxon>Subdoligranulum</taxon>
    </lineage>
</organism>
<reference evidence="1" key="1">
    <citation type="submission" date="2009-12" db="EMBL/GenBank/DDBJ databases">
        <authorList>
            <person name="Weinstock G."/>
            <person name="Sodergren E."/>
            <person name="Clifton S."/>
            <person name="Fulton L."/>
            <person name="Fulton B."/>
            <person name="Courtney L."/>
            <person name="Fronick C."/>
            <person name="Harrison M."/>
            <person name="Strong C."/>
            <person name="Farmer C."/>
            <person name="Delahaunty K."/>
            <person name="Markovic C."/>
            <person name="Hall O."/>
            <person name="Minx P."/>
            <person name="Tomlinson C."/>
            <person name="Mitreva M."/>
            <person name="Nelson J."/>
            <person name="Hou S."/>
            <person name="Wollam A."/>
            <person name="Pepin K.H."/>
            <person name="Johnson M."/>
            <person name="Bhonagiri V."/>
            <person name="Nash W.E."/>
            <person name="Warren W."/>
            <person name="Chinwalla A."/>
            <person name="Mardis E.R."/>
            <person name="Wilson R.K."/>
        </authorList>
    </citation>
    <scope>NUCLEOTIDE SEQUENCE [LARGE SCALE GENOMIC DNA]</scope>
    <source>
        <strain evidence="1">DSM 15176</strain>
    </source>
</reference>
<dbReference type="HOGENOM" id="CLU_2304583_0_0_9"/>
<name>D1PNA7_9FIRM</name>
<dbReference type="Proteomes" id="UP000003438">
    <property type="component" value="Unassembled WGS sequence"/>
</dbReference>
<accession>D1PNA7</accession>
<gene>
    <name evidence="1" type="ORF">SUBVAR_05826</name>
</gene>
<protein>
    <submittedName>
        <fullName evidence="1">Uncharacterized protein</fullName>
    </submittedName>
</protein>
<comment type="caution">
    <text evidence="1">The sequence shown here is derived from an EMBL/GenBank/DDBJ whole genome shotgun (WGS) entry which is preliminary data.</text>
</comment>
<dbReference type="EMBL" id="ACBY02000023">
    <property type="protein sequence ID" value="EFB76042.1"/>
    <property type="molecule type" value="Genomic_DNA"/>
</dbReference>
<evidence type="ECO:0000313" key="2">
    <source>
        <dbReference type="Proteomes" id="UP000003438"/>
    </source>
</evidence>
<keyword evidence="2" id="KW-1185">Reference proteome</keyword>